<evidence type="ECO:0000256" key="4">
    <source>
        <dbReference type="ARBA" id="ARBA00022840"/>
    </source>
</evidence>
<feature type="transmembrane region" description="Helical" evidence="7">
    <location>
        <begin position="749"/>
        <end position="767"/>
    </location>
</feature>
<dbReference type="SMART" id="SM00220">
    <property type="entry name" value="S_TKc"/>
    <property type="match status" value="1"/>
</dbReference>
<keyword evidence="1 9" id="KW-0808">Transferase</keyword>
<dbReference type="InterPro" id="IPR000719">
    <property type="entry name" value="Prot_kinase_dom"/>
</dbReference>
<dbReference type="InterPro" id="IPR008271">
    <property type="entry name" value="Ser/Thr_kinase_AS"/>
</dbReference>
<evidence type="ECO:0000256" key="5">
    <source>
        <dbReference type="PROSITE-ProRule" id="PRU10141"/>
    </source>
</evidence>
<keyword evidence="7" id="KW-0812">Transmembrane</keyword>
<accession>A9LGV1</accession>
<feature type="domain" description="Protein kinase" evidence="8">
    <location>
        <begin position="60"/>
        <end position="325"/>
    </location>
</feature>
<dbReference type="PROSITE" id="PS00107">
    <property type="entry name" value="PROTEIN_KINASE_ATP"/>
    <property type="match status" value="1"/>
</dbReference>
<dbReference type="PANTHER" id="PTHR43289:SF6">
    <property type="entry name" value="SERINE_THREONINE-PROTEIN KINASE NEKL-3"/>
    <property type="match status" value="1"/>
</dbReference>
<keyword evidence="7" id="KW-1133">Transmembrane helix</keyword>
<feature type="transmembrane region" description="Helical" evidence="7">
    <location>
        <begin position="336"/>
        <end position="356"/>
    </location>
</feature>
<feature type="region of interest" description="Disordered" evidence="6">
    <location>
        <begin position="780"/>
        <end position="801"/>
    </location>
</feature>
<evidence type="ECO:0000256" key="6">
    <source>
        <dbReference type="SAM" id="MobiDB-lite"/>
    </source>
</evidence>
<feature type="binding site" evidence="5">
    <location>
        <position position="89"/>
    </location>
    <ligand>
        <name>ATP</name>
        <dbReference type="ChEBI" id="CHEBI:30616"/>
    </ligand>
</feature>
<dbReference type="PANTHER" id="PTHR43289">
    <property type="entry name" value="MITOGEN-ACTIVATED PROTEIN KINASE KINASE KINASE 20-RELATED"/>
    <property type="match status" value="1"/>
</dbReference>
<reference evidence="9" key="1">
    <citation type="journal article" date="2007" name="ISME J.">
        <title>Fosmids of novel marine Planctomycetes from the Namibian and Oregon coast upwelling systems and their cross-comparison with planctomycete genomes.</title>
        <authorList>
            <person name="Woebken D."/>
            <person name="Teeling H."/>
            <person name="Wecker P."/>
            <person name="Dumitriu A."/>
            <person name="Kostadinov I."/>
            <person name="DeLong E.F."/>
            <person name="Amann R."/>
            <person name="Gloeckner F.O."/>
        </authorList>
    </citation>
    <scope>NUCLEOTIDE SEQUENCE</scope>
</reference>
<dbReference type="GO" id="GO:0005524">
    <property type="term" value="F:ATP binding"/>
    <property type="evidence" value="ECO:0007669"/>
    <property type="project" value="UniProtKB-UniRule"/>
</dbReference>
<dbReference type="AlphaFoldDB" id="A9LGV1"/>
<dbReference type="EMBL" id="EF591885">
    <property type="protein sequence ID" value="ABX10622.1"/>
    <property type="molecule type" value="Genomic_DNA"/>
</dbReference>
<dbReference type="InterPro" id="IPR011009">
    <property type="entry name" value="Kinase-like_dom_sf"/>
</dbReference>
<dbReference type="Gene3D" id="3.30.450.20">
    <property type="entry name" value="PAS domain"/>
    <property type="match status" value="1"/>
</dbReference>
<dbReference type="InterPro" id="IPR017441">
    <property type="entry name" value="Protein_kinase_ATP_BS"/>
</dbReference>
<dbReference type="SUPFAM" id="SSF56112">
    <property type="entry name" value="Protein kinase-like (PK-like)"/>
    <property type="match status" value="1"/>
</dbReference>
<feature type="compositionally biased region" description="Polar residues" evidence="6">
    <location>
        <begin position="15"/>
        <end position="45"/>
    </location>
</feature>
<keyword evidence="7" id="KW-0472">Membrane</keyword>
<dbReference type="CDD" id="cd14014">
    <property type="entry name" value="STKc_PknB_like"/>
    <property type="match status" value="1"/>
</dbReference>
<proteinExistence type="predicted"/>
<sequence length="801" mass="88558">MHSRQGGSRFVLRFHTSQESKPSVNNDSQDPTEHQTLGGQATSKKLSMEATTPPADVPGYRLTQFLGAGAFGQVWVGRDLNTGRDVAVKFYLHRGGVNWSLLSREVKNLVQMSADRYVVQVLEVGWDVDPPFYVMELVRGGSLEDLLKVRQHLPTDQAVEMFRKMCIGLDHCHSKGVLHCDLKPANILLGDEDEPRLADFGQSRLSSDQTPALGTLFYMAPEQADLTSSPDVRWDVYAMGAILYRMLTGKAPHRDDSFVQQLDTAGSLQKRLQRYRESIVSSPPPEAHFECPGVDRALARIISKCLNAKPEDRYSNVQQILQDLTRRDAARAKRPLMLLGIVGPLLVLLATCIFGYRSIEQATESTLDALGTEAKGSNELAATFAAKTLENEIDRYFQVTKNEAHRPAFIEQLETTLQTEKVVTALQQIAALGTPAPTHESTAARADLLEIEQQNKLNALLQNQLARYTQPDANSRQPRLASMFVTDNRGTIIGIAYQNRVEIKPEENSVGKNFCYRTYFHGGRVDGPKETTSISESRPITSTHLSAAFQSTATGLWKVAISTPIYLSDERSQPDAIFVTTVNLGDIELLQTEGASDQIAVLVESREDSADGTILQHPLMDARRNAGTQAGSKKYPIESGVMHSLLTGEDMPYSDPLAKADDGSYYKGEWMAAVHPVKLPPDDDEEEAAFRQSTEPYALDPPPPPTELPEGSVSETDEQTTDLVVLVQYRLETVNAPVVQMRAALLREGALAIISILAVTLTLWLFVQRVGRPYRETRGRLEDSKSNKTVADSPAKTITLR</sequence>
<evidence type="ECO:0000256" key="2">
    <source>
        <dbReference type="ARBA" id="ARBA00022741"/>
    </source>
</evidence>
<evidence type="ECO:0000313" key="9">
    <source>
        <dbReference type="EMBL" id="ABX10622.1"/>
    </source>
</evidence>
<keyword evidence="2 5" id="KW-0547">Nucleotide-binding</keyword>
<evidence type="ECO:0000256" key="1">
    <source>
        <dbReference type="ARBA" id="ARBA00022679"/>
    </source>
</evidence>
<dbReference type="EC" id="2.7.1.-" evidence="9"/>
<dbReference type="PROSITE" id="PS00108">
    <property type="entry name" value="PROTEIN_KINASE_ST"/>
    <property type="match status" value="1"/>
</dbReference>
<evidence type="ECO:0000259" key="8">
    <source>
        <dbReference type="PROSITE" id="PS50011"/>
    </source>
</evidence>
<dbReference type="Gene3D" id="1.10.510.10">
    <property type="entry name" value="Transferase(Phosphotransferase) domain 1"/>
    <property type="match status" value="1"/>
</dbReference>
<protein>
    <submittedName>
        <fullName evidence="9">Serine/threonine protein kinase family protein</fullName>
        <ecNumber evidence="9">2.7.1.-</ecNumber>
    </submittedName>
</protein>
<dbReference type="Pfam" id="PF00069">
    <property type="entry name" value="Pkinase"/>
    <property type="match status" value="1"/>
</dbReference>
<keyword evidence="3 9" id="KW-0418">Kinase</keyword>
<keyword evidence="4 5" id="KW-0067">ATP-binding</keyword>
<name>A9LGV1_9BACT</name>
<keyword evidence="9" id="KW-0723">Serine/threonine-protein kinase</keyword>
<dbReference type="GO" id="GO:0004674">
    <property type="term" value="F:protein serine/threonine kinase activity"/>
    <property type="evidence" value="ECO:0007669"/>
    <property type="project" value="UniProtKB-KW"/>
</dbReference>
<evidence type="ECO:0000256" key="3">
    <source>
        <dbReference type="ARBA" id="ARBA00022777"/>
    </source>
</evidence>
<organism evidence="9">
    <name type="scientific">uncultured planctomycete 6N14</name>
    <dbReference type="NCBI Taxonomy" id="455069"/>
    <lineage>
        <taxon>Bacteria</taxon>
        <taxon>Pseudomonadati</taxon>
        <taxon>Planctomycetota</taxon>
        <taxon>Planctomycetia</taxon>
        <taxon>Planctomycetales</taxon>
        <taxon>environmental samples</taxon>
    </lineage>
</organism>
<evidence type="ECO:0000256" key="7">
    <source>
        <dbReference type="SAM" id="Phobius"/>
    </source>
</evidence>
<gene>
    <name evidence="9" type="ORF">6N14_29</name>
</gene>
<feature type="region of interest" description="Disordered" evidence="6">
    <location>
        <begin position="678"/>
        <end position="717"/>
    </location>
</feature>
<dbReference type="PROSITE" id="PS50011">
    <property type="entry name" value="PROTEIN_KINASE_DOM"/>
    <property type="match status" value="1"/>
</dbReference>
<feature type="region of interest" description="Disordered" evidence="6">
    <location>
        <begin position="1"/>
        <end position="53"/>
    </location>
</feature>